<protein>
    <recommendedName>
        <fullName evidence="1">DUF6455 domain-containing protein</fullName>
    </recommendedName>
</protein>
<proteinExistence type="predicted"/>
<feature type="domain" description="DUF6455" evidence="1">
    <location>
        <begin position="7"/>
        <end position="83"/>
    </location>
</feature>
<dbReference type="EMBL" id="ABIA03000002">
    <property type="protein sequence ID" value="EDQ34044.2"/>
    <property type="molecule type" value="Genomic_DNA"/>
</dbReference>
<evidence type="ECO:0000313" key="2">
    <source>
        <dbReference type="EMBL" id="EDQ34044.2"/>
    </source>
</evidence>
<comment type="caution">
    <text evidence="2">The sequence shown here is derived from an EMBL/GenBank/DDBJ whole genome shotgun (WGS) entry which is preliminary data.</text>
</comment>
<dbReference type="Pfam" id="PF20056">
    <property type="entry name" value="DUF6455"/>
    <property type="match status" value="1"/>
</dbReference>
<dbReference type="RefSeq" id="WP_156970238.1">
    <property type="nucleotide sequence ID" value="NZ_CM002917.1"/>
</dbReference>
<dbReference type="AlphaFoldDB" id="A9D564"/>
<name>A9D564_HOEPD</name>
<dbReference type="HOGENOM" id="CLU_172417_0_0_5"/>
<dbReference type="Proteomes" id="UP000004291">
    <property type="component" value="Chromosome"/>
</dbReference>
<evidence type="ECO:0000259" key="1">
    <source>
        <dbReference type="Pfam" id="PF20056"/>
    </source>
</evidence>
<reference evidence="2 3" key="1">
    <citation type="submission" date="2007-10" db="EMBL/GenBank/DDBJ databases">
        <authorList>
            <person name="Wagner-Dobler I."/>
            <person name="Ferriera S."/>
            <person name="Johnson J."/>
            <person name="Kravitz S."/>
            <person name="Beeson K."/>
            <person name="Sutton G."/>
            <person name="Rogers Y.-H."/>
            <person name="Friedman R."/>
            <person name="Frazier M."/>
            <person name="Venter J.C."/>
        </authorList>
    </citation>
    <scope>NUCLEOTIDE SEQUENCE [LARGE SCALE GENOMIC DNA]</scope>
    <source>
        <strain evidence="2 3">DFL-43</strain>
    </source>
</reference>
<gene>
    <name evidence="2" type="ORF">HPDFL43_06305</name>
</gene>
<accession>A9D564</accession>
<evidence type="ECO:0000313" key="3">
    <source>
        <dbReference type="Proteomes" id="UP000004291"/>
    </source>
</evidence>
<sequence length="93" mass="10598">MSVLNIFSRLTNRADLMDDMMDKLGVSEEMHQMPDHAGVLRRAANRCLSCEKPDSCQQWLNTEISPSEAPYFCKNHDLFERVIEKINAKSPAA</sequence>
<organism evidence="2 3">
    <name type="scientific">Hoeflea phototrophica (strain DSM 17068 / NCIMB 14078 / DFL-43)</name>
    <dbReference type="NCBI Taxonomy" id="411684"/>
    <lineage>
        <taxon>Bacteria</taxon>
        <taxon>Pseudomonadati</taxon>
        <taxon>Pseudomonadota</taxon>
        <taxon>Alphaproteobacteria</taxon>
        <taxon>Hyphomicrobiales</taxon>
        <taxon>Rhizobiaceae</taxon>
        <taxon>Hoeflea</taxon>
    </lineage>
</organism>
<dbReference type="OrthoDB" id="7961152at2"/>
<dbReference type="eggNOG" id="ENOG5030ZCN">
    <property type="taxonomic scope" value="Bacteria"/>
</dbReference>
<keyword evidence="3" id="KW-1185">Reference proteome</keyword>
<dbReference type="STRING" id="411684.HPDFL43_06305"/>
<reference evidence="2 3" key="2">
    <citation type="submission" date="2012-06" db="EMBL/GenBank/DDBJ databases">
        <authorList>
            <person name="Fiebig A."/>
        </authorList>
    </citation>
    <scope>NUCLEOTIDE SEQUENCE [LARGE SCALE GENOMIC DNA]</scope>
    <source>
        <strain evidence="2 3">DFL-43</strain>
    </source>
</reference>
<dbReference type="InterPro" id="IPR045601">
    <property type="entry name" value="DUF6455"/>
</dbReference>